<accession>A0A382WDW0</accession>
<protein>
    <submittedName>
        <fullName evidence="1">Uncharacterized protein</fullName>
    </submittedName>
</protein>
<gene>
    <name evidence="1" type="ORF">METZ01_LOCUS409816</name>
</gene>
<proteinExistence type="predicted"/>
<sequence length="35" mass="3906">MTVYCAMPTQANVNVHANARSAIILSKEALDERRM</sequence>
<dbReference type="AlphaFoldDB" id="A0A382WDW0"/>
<dbReference type="EMBL" id="UINC01159075">
    <property type="protein sequence ID" value="SVD56962.1"/>
    <property type="molecule type" value="Genomic_DNA"/>
</dbReference>
<evidence type="ECO:0000313" key="1">
    <source>
        <dbReference type="EMBL" id="SVD56962.1"/>
    </source>
</evidence>
<name>A0A382WDW0_9ZZZZ</name>
<reference evidence="1" key="1">
    <citation type="submission" date="2018-05" db="EMBL/GenBank/DDBJ databases">
        <authorList>
            <person name="Lanie J.A."/>
            <person name="Ng W.-L."/>
            <person name="Kazmierczak K.M."/>
            <person name="Andrzejewski T.M."/>
            <person name="Davidsen T.M."/>
            <person name="Wayne K.J."/>
            <person name="Tettelin H."/>
            <person name="Glass J.I."/>
            <person name="Rusch D."/>
            <person name="Podicherti R."/>
            <person name="Tsui H.-C.T."/>
            <person name="Winkler M.E."/>
        </authorList>
    </citation>
    <scope>NUCLEOTIDE SEQUENCE</scope>
</reference>
<organism evidence="1">
    <name type="scientific">marine metagenome</name>
    <dbReference type="NCBI Taxonomy" id="408172"/>
    <lineage>
        <taxon>unclassified sequences</taxon>
        <taxon>metagenomes</taxon>
        <taxon>ecological metagenomes</taxon>
    </lineage>
</organism>